<evidence type="ECO:0000313" key="1">
    <source>
        <dbReference type="EMBL" id="OWK43815.1"/>
    </source>
</evidence>
<keyword evidence="2" id="KW-1185">Reference proteome</keyword>
<name>A0A225E561_9BACT</name>
<dbReference type="AlphaFoldDB" id="A0A225E561"/>
<gene>
    <name evidence="1" type="ORF">FRUB_03414</name>
</gene>
<proteinExistence type="predicted"/>
<organism evidence="1 2">
    <name type="scientific">Fimbriiglobus ruber</name>
    <dbReference type="NCBI Taxonomy" id="1908690"/>
    <lineage>
        <taxon>Bacteria</taxon>
        <taxon>Pseudomonadati</taxon>
        <taxon>Planctomycetota</taxon>
        <taxon>Planctomycetia</taxon>
        <taxon>Gemmatales</taxon>
        <taxon>Gemmataceae</taxon>
        <taxon>Fimbriiglobus</taxon>
    </lineage>
</organism>
<comment type="caution">
    <text evidence="1">The sequence shown here is derived from an EMBL/GenBank/DDBJ whole genome shotgun (WGS) entry which is preliminary data.</text>
</comment>
<dbReference type="Proteomes" id="UP000214646">
    <property type="component" value="Unassembled WGS sequence"/>
</dbReference>
<reference evidence="2" key="1">
    <citation type="submission" date="2017-06" db="EMBL/GenBank/DDBJ databases">
        <title>Genome analysis of Fimbriiglobus ruber SP5, the first member of the order Planctomycetales with confirmed chitinolytic capability.</title>
        <authorList>
            <person name="Ravin N.V."/>
            <person name="Rakitin A.L."/>
            <person name="Ivanova A.A."/>
            <person name="Beletsky A.V."/>
            <person name="Kulichevskaya I.S."/>
            <person name="Mardanov A.V."/>
            <person name="Dedysh S.N."/>
        </authorList>
    </citation>
    <scope>NUCLEOTIDE SEQUENCE [LARGE SCALE GENOMIC DNA]</scope>
    <source>
        <strain evidence="2">SP5</strain>
    </source>
</reference>
<sequence length="121" mass="13623">MCHGCLSPGGWVIPAVVPPRPVTPGQRPVQTYRYFSLIFVPRDTISFFQRRNRTNRPRALPPAFLVHLTRFSQTHRLAQLKDSMSRTANCKNVCCQSGIEQKDQYGFSNRTSLPLSTAAAC</sequence>
<accession>A0A225E561</accession>
<protein>
    <submittedName>
        <fullName evidence="1">Uncharacterized protein</fullName>
    </submittedName>
</protein>
<evidence type="ECO:0000313" key="2">
    <source>
        <dbReference type="Proteomes" id="UP000214646"/>
    </source>
</evidence>
<dbReference type="EMBL" id="NIDE01000004">
    <property type="protein sequence ID" value="OWK43815.1"/>
    <property type="molecule type" value="Genomic_DNA"/>
</dbReference>